<dbReference type="PANTHER" id="PTHR13149">
    <property type="entry name" value="VACUOLAR PROTEIN SORTING-ASSOCIATED PROTEIN VPS25"/>
    <property type="match status" value="1"/>
</dbReference>
<evidence type="ECO:0000256" key="2">
    <source>
        <dbReference type="ARBA" id="ARBA00022448"/>
    </source>
</evidence>
<dbReference type="GO" id="GO:0042803">
    <property type="term" value="F:protein homodimerization activity"/>
    <property type="evidence" value="ECO:0007669"/>
    <property type="project" value="TreeGrafter"/>
</dbReference>
<evidence type="ECO:0000256" key="1">
    <source>
        <dbReference type="ARBA" id="ARBA00009674"/>
    </source>
</evidence>
<dbReference type="GO" id="GO:0043328">
    <property type="term" value="P:protein transport to vacuole involved in ubiquitin-dependent protein catabolic process via the multivesicular body sorting pathway"/>
    <property type="evidence" value="ECO:0007669"/>
    <property type="project" value="TreeGrafter"/>
</dbReference>
<comment type="similarity">
    <text evidence="1">Belongs to the VPS25 family.</text>
</comment>
<dbReference type="SUPFAM" id="SSF46785">
    <property type="entry name" value="Winged helix' DNA-binding domain"/>
    <property type="match status" value="2"/>
</dbReference>
<dbReference type="RefSeq" id="XP_012186522.1">
    <property type="nucleotide sequence ID" value="XM_012331132.1"/>
</dbReference>
<dbReference type="Gene3D" id="1.10.10.10">
    <property type="entry name" value="Winged helix-like DNA-binding domain superfamily/Winged helix DNA-binding domain"/>
    <property type="match status" value="1"/>
</dbReference>
<evidence type="ECO:0000256" key="3">
    <source>
        <dbReference type="ARBA" id="ARBA00022927"/>
    </source>
</evidence>
<reference evidence="6" key="1">
    <citation type="journal article" date="2013" name="Genome Announc.">
        <title>Draft genome sequence of the basidiomycetous yeast-like fungus Pseudozyma hubeiensis SY62, which produces an abundant amount of the biosurfactant mannosylerythritol lipids.</title>
        <authorList>
            <person name="Konishi M."/>
            <person name="Hatada Y."/>
            <person name="Horiuchi J."/>
        </authorList>
    </citation>
    <scope>NUCLEOTIDE SEQUENCE [LARGE SCALE GENOMIC DNA]</scope>
    <source>
        <strain evidence="6">SY62</strain>
    </source>
</reference>
<dbReference type="InterPro" id="IPR008570">
    <property type="entry name" value="ESCRT-II_cplx_Vps25-sub"/>
</dbReference>
<dbReference type="eggNOG" id="KOG4068">
    <property type="taxonomic scope" value="Eukaryota"/>
</dbReference>
<dbReference type="GO" id="GO:0005198">
    <property type="term" value="F:structural molecule activity"/>
    <property type="evidence" value="ECO:0007669"/>
    <property type="project" value="TreeGrafter"/>
</dbReference>
<dbReference type="GO" id="GO:0016236">
    <property type="term" value="P:macroautophagy"/>
    <property type="evidence" value="ECO:0007669"/>
    <property type="project" value="UniProtKB-ARBA"/>
</dbReference>
<dbReference type="STRING" id="1305764.R9P4C5"/>
<dbReference type="HOGENOM" id="CLU_087657_0_1_1"/>
<dbReference type="EMBL" id="DF238770">
    <property type="protein sequence ID" value="GAC92935.1"/>
    <property type="molecule type" value="Genomic_DNA"/>
</dbReference>
<dbReference type="AlphaFoldDB" id="R9P4C5"/>
<evidence type="ECO:0000256" key="4">
    <source>
        <dbReference type="ARBA" id="ARBA00030094"/>
    </source>
</evidence>
<gene>
    <name evidence="5" type="ORF">PHSY_000494</name>
</gene>
<name>R9P4C5_PSEHS</name>
<dbReference type="InterPro" id="IPR014041">
    <property type="entry name" value="ESCRT-II_cplx_Vps25-sub_N"/>
</dbReference>
<keyword evidence="6" id="KW-1185">Reference proteome</keyword>
<dbReference type="Proteomes" id="UP000014071">
    <property type="component" value="Unassembled WGS sequence"/>
</dbReference>
<keyword evidence="2" id="KW-0813">Transport</keyword>
<dbReference type="GO" id="GO:0000814">
    <property type="term" value="C:ESCRT II complex"/>
    <property type="evidence" value="ECO:0007669"/>
    <property type="project" value="InterPro"/>
</dbReference>
<dbReference type="PANTHER" id="PTHR13149:SF0">
    <property type="entry name" value="VACUOLAR PROTEIN-SORTING-ASSOCIATED PROTEIN 25"/>
    <property type="match status" value="1"/>
</dbReference>
<dbReference type="OrthoDB" id="245150at2759"/>
<dbReference type="GeneID" id="24105801"/>
<evidence type="ECO:0000313" key="6">
    <source>
        <dbReference type="Proteomes" id="UP000014071"/>
    </source>
</evidence>
<protein>
    <recommendedName>
        <fullName evidence="4">ESCRT-II complex subunit VPS25</fullName>
    </recommendedName>
</protein>
<evidence type="ECO:0000313" key="5">
    <source>
        <dbReference type="EMBL" id="GAC92935.1"/>
    </source>
</evidence>
<dbReference type="FunFam" id="1.10.10.10:FF:000141">
    <property type="entry name" value="vacuolar protein-sorting-associated protein 25"/>
    <property type="match status" value="1"/>
</dbReference>
<organism evidence="5 6">
    <name type="scientific">Pseudozyma hubeiensis (strain SY62)</name>
    <name type="common">Yeast</name>
    <dbReference type="NCBI Taxonomy" id="1305764"/>
    <lineage>
        <taxon>Eukaryota</taxon>
        <taxon>Fungi</taxon>
        <taxon>Dikarya</taxon>
        <taxon>Basidiomycota</taxon>
        <taxon>Ustilaginomycotina</taxon>
        <taxon>Ustilaginomycetes</taxon>
        <taxon>Ustilaginales</taxon>
        <taxon>Ustilaginaceae</taxon>
        <taxon>Pseudozyma</taxon>
    </lineage>
</organism>
<dbReference type="InterPro" id="IPR036388">
    <property type="entry name" value="WH-like_DNA-bd_sf"/>
</dbReference>
<dbReference type="Gene3D" id="1.10.10.570">
    <property type="entry name" value="Winged helix' DNA-binding domain. Chain C. Domain 1"/>
    <property type="match status" value="1"/>
</dbReference>
<accession>R9P4C5</accession>
<sequence>MAATASHVPASIASSGAAARSVVTGATMTETSTFRPPPIHAFPPFYTIQHNPVSRAQQLSQWRALILDYCRHHRIFTLSPLPGSSDSSVTKGDASDPHAALFSNRSIQRSLSPESIRQVLADLVDHKQAAWEEQLTSAAKSKTNSNSNLNAKAYIYWKTPIQWADSIYEWVMQTGQNKSIMTLFELNEGELVQSRDFYQLPTPMLRQALKHLSTQGKAQIFAGTEADDGEGVKFV</sequence>
<keyword evidence="3" id="KW-0653">Protein transport</keyword>
<dbReference type="InterPro" id="IPR036390">
    <property type="entry name" value="WH_DNA-bd_sf"/>
</dbReference>
<proteinExistence type="inferred from homology"/>
<dbReference type="Pfam" id="PF05871">
    <property type="entry name" value="ESCRT-II"/>
    <property type="match status" value="1"/>
</dbReference>